<keyword evidence="5" id="KW-0560">Oxidoreductase</keyword>
<dbReference type="Gene3D" id="3.40.50.720">
    <property type="entry name" value="NAD(P)-binding Rossmann-like Domain"/>
    <property type="match status" value="1"/>
</dbReference>
<dbReference type="Pfam" id="PF08240">
    <property type="entry name" value="ADH_N"/>
    <property type="match status" value="1"/>
</dbReference>
<dbReference type="GO" id="GO:0016491">
    <property type="term" value="F:oxidoreductase activity"/>
    <property type="evidence" value="ECO:0007669"/>
    <property type="project" value="UniProtKB-KW"/>
</dbReference>
<accession>A0A8H7U8F2</accession>
<evidence type="ECO:0000256" key="2">
    <source>
        <dbReference type="ARBA" id="ARBA00008072"/>
    </source>
</evidence>
<evidence type="ECO:0000256" key="5">
    <source>
        <dbReference type="ARBA" id="ARBA00023002"/>
    </source>
</evidence>
<dbReference type="AlphaFoldDB" id="A0A8H7U8F2"/>
<keyword evidence="3" id="KW-0479">Metal-binding</keyword>
<dbReference type="Pfam" id="PF00107">
    <property type="entry name" value="ADH_zinc_N"/>
    <property type="match status" value="1"/>
</dbReference>
<evidence type="ECO:0000313" key="9">
    <source>
        <dbReference type="Proteomes" id="UP000654370"/>
    </source>
</evidence>
<dbReference type="EMBL" id="JAEPQZ010000018">
    <property type="protein sequence ID" value="KAG2171922.1"/>
    <property type="molecule type" value="Genomic_DNA"/>
</dbReference>
<evidence type="ECO:0000259" key="6">
    <source>
        <dbReference type="Pfam" id="PF00107"/>
    </source>
</evidence>
<reference evidence="8" key="1">
    <citation type="submission" date="2020-12" db="EMBL/GenBank/DDBJ databases">
        <title>Metabolic potential, ecology and presence of endohyphal bacteria is reflected in genomic diversity of Mucoromycotina.</title>
        <authorList>
            <person name="Muszewska A."/>
            <person name="Okrasinska A."/>
            <person name="Steczkiewicz K."/>
            <person name="Drgas O."/>
            <person name="Orlowska M."/>
            <person name="Perlinska-Lenart U."/>
            <person name="Aleksandrzak-Piekarczyk T."/>
            <person name="Szatraj K."/>
            <person name="Zielenkiewicz U."/>
            <person name="Pilsyk S."/>
            <person name="Malc E."/>
            <person name="Mieczkowski P."/>
            <person name="Kruszewska J.S."/>
            <person name="Biernat P."/>
            <person name="Pawlowska J."/>
        </authorList>
    </citation>
    <scope>NUCLEOTIDE SEQUENCE</scope>
    <source>
        <strain evidence="8">WA0000067209</strain>
    </source>
</reference>
<sequence length="353" mass="37385">MRAAVLSERKPQLEVQEIADPVLTPGSAIVKVLAAPVLPYLGEVMSGEMPYPLVLPIIPGTSGVGIVEEVGSDASNIKKGDLVFCDSCIRARDEAIGPQTILQGLFCPDGQLSDVYRHGTLAEKVLTPLENIYVIPKSLGTDAAKLTCINQQLVPYGGLLAGNFGPGQTLLMLGGTGHFGSCAIGVALAMGARRVVVPGRNMQRLAPIIDKFGGRVVAVPLTENEDENIAAFKNAADGPIDLVLELLGATAPQTLLRAALLSLRSNGTGVIMSGRIDNLEMPFTPLMTKALTIKGNFMYPRTAVISLLSLMEAGLIDVNWFEVNGKFSLDDIDKGIKHAKDTAEAFKLTVVTP</sequence>
<comment type="similarity">
    <text evidence="2">Belongs to the zinc-containing alcohol dehydrogenase family.</text>
</comment>
<evidence type="ECO:0000256" key="1">
    <source>
        <dbReference type="ARBA" id="ARBA00001947"/>
    </source>
</evidence>
<dbReference type="InterPro" id="IPR036291">
    <property type="entry name" value="NAD(P)-bd_dom_sf"/>
</dbReference>
<dbReference type="PANTHER" id="PTHR43350">
    <property type="entry name" value="NAD-DEPENDENT ALCOHOL DEHYDROGENASE"/>
    <property type="match status" value="1"/>
</dbReference>
<dbReference type="Proteomes" id="UP000654370">
    <property type="component" value="Unassembled WGS sequence"/>
</dbReference>
<keyword evidence="4" id="KW-0862">Zinc</keyword>
<gene>
    <name evidence="8" type="ORF">INT43_001398</name>
</gene>
<dbReference type="InterPro" id="IPR011032">
    <property type="entry name" value="GroES-like_sf"/>
</dbReference>
<evidence type="ECO:0000259" key="7">
    <source>
        <dbReference type="Pfam" id="PF08240"/>
    </source>
</evidence>
<feature type="domain" description="Alcohol dehydrogenase-like C-terminal" evidence="6">
    <location>
        <begin position="180"/>
        <end position="311"/>
    </location>
</feature>
<protein>
    <recommendedName>
        <fullName evidence="10">Alcohol dehydrogenase</fullName>
    </recommendedName>
</protein>
<evidence type="ECO:0008006" key="10">
    <source>
        <dbReference type="Google" id="ProtNLM"/>
    </source>
</evidence>
<dbReference type="InterPro" id="IPR013154">
    <property type="entry name" value="ADH-like_N"/>
</dbReference>
<evidence type="ECO:0000256" key="4">
    <source>
        <dbReference type="ARBA" id="ARBA00022833"/>
    </source>
</evidence>
<proteinExistence type="inferred from homology"/>
<name>A0A8H7U8F2_MORIS</name>
<evidence type="ECO:0000313" key="8">
    <source>
        <dbReference type="EMBL" id="KAG2171922.1"/>
    </source>
</evidence>
<keyword evidence="9" id="KW-1185">Reference proteome</keyword>
<dbReference type="SUPFAM" id="SSF50129">
    <property type="entry name" value="GroES-like"/>
    <property type="match status" value="1"/>
</dbReference>
<dbReference type="OrthoDB" id="203908at2759"/>
<feature type="domain" description="Alcohol dehydrogenase-like N-terminal" evidence="7">
    <location>
        <begin position="25"/>
        <end position="136"/>
    </location>
</feature>
<dbReference type="GO" id="GO:0046872">
    <property type="term" value="F:metal ion binding"/>
    <property type="evidence" value="ECO:0007669"/>
    <property type="project" value="UniProtKB-KW"/>
</dbReference>
<organism evidence="8 9">
    <name type="scientific">Mortierella isabellina</name>
    <name type="common">Filamentous fungus</name>
    <name type="synonym">Umbelopsis isabellina</name>
    <dbReference type="NCBI Taxonomy" id="91625"/>
    <lineage>
        <taxon>Eukaryota</taxon>
        <taxon>Fungi</taxon>
        <taxon>Fungi incertae sedis</taxon>
        <taxon>Mucoromycota</taxon>
        <taxon>Mucoromycotina</taxon>
        <taxon>Umbelopsidomycetes</taxon>
        <taxon>Umbelopsidales</taxon>
        <taxon>Umbelopsidaceae</taxon>
        <taxon>Umbelopsis</taxon>
    </lineage>
</organism>
<comment type="caution">
    <text evidence="8">The sequence shown here is derived from an EMBL/GenBank/DDBJ whole genome shotgun (WGS) entry which is preliminary data.</text>
</comment>
<dbReference type="Gene3D" id="3.90.180.10">
    <property type="entry name" value="Medium-chain alcohol dehydrogenases, catalytic domain"/>
    <property type="match status" value="1"/>
</dbReference>
<dbReference type="PANTHER" id="PTHR43350:SF17">
    <property type="entry name" value="NAD-DEPENDENT ALCOHOL DEHYDROGENASE"/>
    <property type="match status" value="1"/>
</dbReference>
<comment type="cofactor">
    <cofactor evidence="1">
        <name>Zn(2+)</name>
        <dbReference type="ChEBI" id="CHEBI:29105"/>
    </cofactor>
</comment>
<dbReference type="SUPFAM" id="SSF51735">
    <property type="entry name" value="NAD(P)-binding Rossmann-fold domains"/>
    <property type="match status" value="1"/>
</dbReference>
<dbReference type="InterPro" id="IPR013149">
    <property type="entry name" value="ADH-like_C"/>
</dbReference>
<evidence type="ECO:0000256" key="3">
    <source>
        <dbReference type="ARBA" id="ARBA00022723"/>
    </source>
</evidence>